<sequence>MIVDEEWAQGRQRQVDDPSRDDGRPVEGGLEQDDIRLHILEFSRTPKAFHDALDSDDDLVACTAALDLEGCIPVTGPKIYVAPWEYRRAVPHALGLQSRFVVASERYVEIVLAAARGIKGAEKVHEKRENRREIAAGSRVEVTGLVNKKELNGCSGVVLRYVQSRARWAVRIIADKREVMILPENLRLGDNELLVKNTFIHIQPRSMASVSVSAQTC</sequence>
<evidence type="ECO:0000256" key="1">
    <source>
        <dbReference type="SAM" id="MobiDB-lite"/>
    </source>
</evidence>
<feature type="region of interest" description="Disordered" evidence="1">
    <location>
        <begin position="1"/>
        <end position="29"/>
    </location>
</feature>
<name>A0A7S2M3Y1_9DINO</name>
<accession>A0A7S2M3Y1</accession>
<organism evidence="2">
    <name type="scientific">Zooxanthella nutricula</name>
    <dbReference type="NCBI Taxonomy" id="1333877"/>
    <lineage>
        <taxon>Eukaryota</taxon>
        <taxon>Sar</taxon>
        <taxon>Alveolata</taxon>
        <taxon>Dinophyceae</taxon>
        <taxon>Peridiniales</taxon>
        <taxon>Peridiniales incertae sedis</taxon>
        <taxon>Zooxanthella</taxon>
    </lineage>
</organism>
<proteinExistence type="predicted"/>
<gene>
    <name evidence="2" type="ORF">BRAN1462_LOCUS46926</name>
</gene>
<dbReference type="EMBL" id="HBGW01073612">
    <property type="protein sequence ID" value="CAD9624403.1"/>
    <property type="molecule type" value="Transcribed_RNA"/>
</dbReference>
<feature type="compositionally biased region" description="Basic and acidic residues" evidence="1">
    <location>
        <begin position="13"/>
        <end position="25"/>
    </location>
</feature>
<protein>
    <submittedName>
        <fullName evidence="2">Uncharacterized protein</fullName>
    </submittedName>
</protein>
<dbReference type="AlphaFoldDB" id="A0A7S2M3Y1"/>
<evidence type="ECO:0000313" key="2">
    <source>
        <dbReference type="EMBL" id="CAD9624403.1"/>
    </source>
</evidence>
<reference evidence="2" key="1">
    <citation type="submission" date="2021-01" db="EMBL/GenBank/DDBJ databases">
        <authorList>
            <person name="Corre E."/>
            <person name="Pelletier E."/>
            <person name="Niang G."/>
            <person name="Scheremetjew M."/>
            <person name="Finn R."/>
            <person name="Kale V."/>
            <person name="Holt S."/>
            <person name="Cochrane G."/>
            <person name="Meng A."/>
            <person name="Brown T."/>
            <person name="Cohen L."/>
        </authorList>
    </citation>
    <scope>NUCLEOTIDE SEQUENCE</scope>
    <source>
        <strain evidence="2">RCC3387</strain>
    </source>
</reference>